<dbReference type="OrthoDB" id="382013at2759"/>
<feature type="domain" description="EGF-like" evidence="3">
    <location>
        <begin position="28"/>
        <end position="63"/>
    </location>
</feature>
<comment type="caution">
    <text evidence="1">Lacks conserved residue(s) required for the propagation of feature annotation.</text>
</comment>
<evidence type="ECO:0000313" key="4">
    <source>
        <dbReference type="EMBL" id="KAH3860075.1"/>
    </source>
</evidence>
<dbReference type="PROSITE" id="PS50026">
    <property type="entry name" value="EGF_3"/>
    <property type="match status" value="2"/>
</dbReference>
<feature type="signal peptide" evidence="2">
    <location>
        <begin position="1"/>
        <end position="19"/>
    </location>
</feature>
<feature type="disulfide bond" evidence="1">
    <location>
        <begin position="100"/>
        <end position="109"/>
    </location>
</feature>
<keyword evidence="2" id="KW-0732">Signal</keyword>
<dbReference type="SUPFAM" id="SSF57196">
    <property type="entry name" value="EGF/Laminin"/>
    <property type="match status" value="2"/>
</dbReference>
<proteinExistence type="predicted"/>
<evidence type="ECO:0000259" key="3">
    <source>
        <dbReference type="PROSITE" id="PS50026"/>
    </source>
</evidence>
<feature type="domain" description="EGF-like" evidence="3">
    <location>
        <begin position="72"/>
        <end position="110"/>
    </location>
</feature>
<dbReference type="Pfam" id="PF00008">
    <property type="entry name" value="EGF"/>
    <property type="match status" value="1"/>
</dbReference>
<keyword evidence="1" id="KW-0245">EGF-like domain</keyword>
<reference evidence="4" key="1">
    <citation type="journal article" date="2019" name="bioRxiv">
        <title>The Genome of the Zebra Mussel, Dreissena polymorpha: A Resource for Invasive Species Research.</title>
        <authorList>
            <person name="McCartney M.A."/>
            <person name="Auch B."/>
            <person name="Kono T."/>
            <person name="Mallez S."/>
            <person name="Zhang Y."/>
            <person name="Obille A."/>
            <person name="Becker A."/>
            <person name="Abrahante J.E."/>
            <person name="Garbe J."/>
            <person name="Badalamenti J.P."/>
            <person name="Herman A."/>
            <person name="Mangelson H."/>
            <person name="Liachko I."/>
            <person name="Sullivan S."/>
            <person name="Sone E.D."/>
            <person name="Koren S."/>
            <person name="Silverstein K.A.T."/>
            <person name="Beckman K.B."/>
            <person name="Gohl D.M."/>
        </authorList>
    </citation>
    <scope>NUCLEOTIDE SEQUENCE</scope>
    <source>
        <strain evidence="4">Duluth1</strain>
        <tissue evidence="4">Whole animal</tissue>
    </source>
</reference>
<organism evidence="4 5">
    <name type="scientific">Dreissena polymorpha</name>
    <name type="common">Zebra mussel</name>
    <name type="synonym">Mytilus polymorpha</name>
    <dbReference type="NCBI Taxonomy" id="45954"/>
    <lineage>
        <taxon>Eukaryota</taxon>
        <taxon>Metazoa</taxon>
        <taxon>Spiralia</taxon>
        <taxon>Lophotrochozoa</taxon>
        <taxon>Mollusca</taxon>
        <taxon>Bivalvia</taxon>
        <taxon>Autobranchia</taxon>
        <taxon>Heteroconchia</taxon>
        <taxon>Euheterodonta</taxon>
        <taxon>Imparidentia</taxon>
        <taxon>Neoheterodontei</taxon>
        <taxon>Myida</taxon>
        <taxon>Dreissenoidea</taxon>
        <taxon>Dreissenidae</taxon>
        <taxon>Dreissena</taxon>
    </lineage>
</organism>
<name>A0A9D4LJV2_DREPO</name>
<dbReference type="SMART" id="SM00181">
    <property type="entry name" value="EGF"/>
    <property type="match status" value="2"/>
</dbReference>
<reference evidence="4" key="2">
    <citation type="submission" date="2020-11" db="EMBL/GenBank/DDBJ databases">
        <authorList>
            <person name="McCartney M.A."/>
            <person name="Auch B."/>
            <person name="Kono T."/>
            <person name="Mallez S."/>
            <person name="Becker A."/>
            <person name="Gohl D.M."/>
            <person name="Silverstein K.A.T."/>
            <person name="Koren S."/>
            <person name="Bechman K.B."/>
            <person name="Herman A."/>
            <person name="Abrahante J.E."/>
            <person name="Garbe J."/>
        </authorList>
    </citation>
    <scope>NUCLEOTIDE SEQUENCE</scope>
    <source>
        <strain evidence="4">Duluth1</strain>
        <tissue evidence="4">Whole animal</tissue>
    </source>
</reference>
<dbReference type="PROSITE" id="PS01186">
    <property type="entry name" value="EGF_2"/>
    <property type="match status" value="2"/>
</dbReference>
<dbReference type="InterPro" id="IPR000742">
    <property type="entry name" value="EGF"/>
</dbReference>
<evidence type="ECO:0000256" key="2">
    <source>
        <dbReference type="SAM" id="SignalP"/>
    </source>
</evidence>
<protein>
    <recommendedName>
        <fullName evidence="3">EGF-like domain-containing protein</fullName>
    </recommendedName>
</protein>
<feature type="disulfide bond" evidence="1">
    <location>
        <begin position="53"/>
        <end position="62"/>
    </location>
</feature>
<evidence type="ECO:0000256" key="1">
    <source>
        <dbReference type="PROSITE-ProRule" id="PRU00076"/>
    </source>
</evidence>
<keyword evidence="5" id="KW-1185">Reference proteome</keyword>
<dbReference type="Proteomes" id="UP000828390">
    <property type="component" value="Unassembled WGS sequence"/>
</dbReference>
<dbReference type="AlphaFoldDB" id="A0A9D4LJV2"/>
<dbReference type="Gene3D" id="2.10.25.10">
    <property type="entry name" value="Laminin"/>
    <property type="match status" value="2"/>
</dbReference>
<gene>
    <name evidence="4" type="ORF">DPMN_022968</name>
</gene>
<dbReference type="EMBL" id="JAIWYP010000002">
    <property type="protein sequence ID" value="KAH3860075.1"/>
    <property type="molecule type" value="Genomic_DNA"/>
</dbReference>
<feature type="chain" id="PRO_5039479516" description="EGF-like domain-containing protein" evidence="2">
    <location>
        <begin position="20"/>
        <end position="217"/>
    </location>
</feature>
<sequence length="217" mass="23037">MAALYFSCLIMILWPLHTACWDGNEHSHNTPCDYCKNGGSCEYSGHRDIWCHCQSGYTGDRCEDVVHGNGNSVEKCETRIPCQNGGTCYFDQNHQPICNCVPGYTGPLCAASVTITTITAISTTAAIITATSTTAATTTAISTTTATTPSTTTGSTIWTATNPACVNYDNSVHPCKDNSACTLPHVKGVICPDLNEAHYCPVTCGCCNNATTTTIMP</sequence>
<comment type="caution">
    <text evidence="4">The sequence shown here is derived from an EMBL/GenBank/DDBJ whole genome shotgun (WGS) entry which is preliminary data.</text>
</comment>
<dbReference type="PROSITE" id="PS00022">
    <property type="entry name" value="EGF_1"/>
    <property type="match status" value="2"/>
</dbReference>
<keyword evidence="1" id="KW-1015">Disulfide bond</keyword>
<accession>A0A9D4LJV2</accession>
<evidence type="ECO:0000313" key="5">
    <source>
        <dbReference type="Proteomes" id="UP000828390"/>
    </source>
</evidence>